<accession>A0A6I4KWB2</accession>
<evidence type="ECO:0000313" key="1">
    <source>
        <dbReference type="EMBL" id="MVW75971.1"/>
    </source>
</evidence>
<dbReference type="Proteomes" id="UP000429555">
    <property type="component" value="Unassembled WGS sequence"/>
</dbReference>
<organism evidence="1 2">
    <name type="scientific">Pseudomonas xionganensis</name>
    <dbReference type="NCBI Taxonomy" id="2654845"/>
    <lineage>
        <taxon>Bacteria</taxon>
        <taxon>Pseudomonadati</taxon>
        <taxon>Pseudomonadota</taxon>
        <taxon>Gammaproteobacteria</taxon>
        <taxon>Pseudomonadales</taxon>
        <taxon>Pseudomonadaceae</taxon>
        <taxon>Pseudomonas</taxon>
    </lineage>
</organism>
<name>A0A6I4KWB2_9PSED</name>
<evidence type="ECO:0000313" key="2">
    <source>
        <dbReference type="Proteomes" id="UP000429555"/>
    </source>
</evidence>
<proteinExistence type="predicted"/>
<dbReference type="AlphaFoldDB" id="A0A6I4KWB2"/>
<dbReference type="RefSeq" id="WP_160345579.1">
    <property type="nucleotide sequence ID" value="NZ_WKJZ01000001.1"/>
</dbReference>
<sequence>MQQILMTILLCTVLAGCAQPQLEQPRVNGSYLVIENDQAWAVLVEDGRRIEGQGRVVDMIKPNTQSQVAASYVVELPGCGRVQWLSERSDVADGTTSLMSLHNNSAQLGSSGCVVAEGLSRVWTVLDYSG</sequence>
<comment type="caution">
    <text evidence="1">The sequence shown here is derived from an EMBL/GenBank/DDBJ whole genome shotgun (WGS) entry which is preliminary data.</text>
</comment>
<dbReference type="EMBL" id="WKJZ01000001">
    <property type="protein sequence ID" value="MVW75971.1"/>
    <property type="molecule type" value="Genomic_DNA"/>
</dbReference>
<protein>
    <submittedName>
        <fullName evidence="1">Uncharacterized protein</fullName>
    </submittedName>
</protein>
<gene>
    <name evidence="1" type="ORF">GJV18_11645</name>
</gene>
<reference evidence="1 2" key="1">
    <citation type="submission" date="2019-11" db="EMBL/GenBank/DDBJ databases">
        <title>Pseudomonas flavidum sp. nov., isolated from Baiyang Lake.</title>
        <authorList>
            <person name="Zhao Y."/>
        </authorList>
    </citation>
    <scope>NUCLEOTIDE SEQUENCE [LARGE SCALE GENOMIC DNA]</scope>
    <source>
        <strain evidence="2">R-22-3 w-18</strain>
    </source>
</reference>
<keyword evidence="2" id="KW-1185">Reference proteome</keyword>